<sequence>MGATLPTNNLSAEETSTHGLVIPLNSDTDISDVTVTPPQVRRTYQYPPPPGKKYFADNFKLGTRKFANHNVQDFLFGDSSDLNFLPSETGPIPFKRAADNIPIPAIRSVFNLYTDSLRLVNLTEEGLDESEYSLEFEFDSEVDCQISVLFSIPVEHSPSFLSRNISKDSDMCSRVFSYPAGYKQKFSEQTFQFCFGTMSNDVTYSPSSLTYPIVIKLQADVPIPCSTRIQSQIHSTLVSVETGMNRYNLVLMKQRLTVDTLTFLLQEIYGLNKPRDGEGDTVSLNSQNTSSSIQLEPGEECIVCLADAKDTLILPCRHLTTCAHCASSLKFQSKKCPICRREFTALLRIRPLTKSLHGAVSPQDSPAPQPGTFASEGYHHVSLFQAVHGITRSDTRPLEVPKHLLGAVSTPSPPNVNRTSQLIGEETVLPVAPYPATTYSKVSFEEAISLPEDV</sequence>
<evidence type="ECO:0000256" key="2">
    <source>
        <dbReference type="ARBA" id="ARBA00022833"/>
    </source>
</evidence>
<evidence type="ECO:0000313" key="5">
    <source>
        <dbReference type="EMBL" id="KAI6653862.1"/>
    </source>
</evidence>
<keyword evidence="1 3" id="KW-0863">Zinc-finger</keyword>
<comment type="caution">
    <text evidence="5">The sequence shown here is derived from an EMBL/GenBank/DDBJ whole genome shotgun (WGS) entry which is preliminary data.</text>
</comment>
<keyword evidence="1 3" id="KW-0479">Metal-binding</keyword>
<dbReference type="GO" id="GO:0008270">
    <property type="term" value="F:zinc ion binding"/>
    <property type="evidence" value="ECO:0007669"/>
    <property type="project" value="UniProtKB-KW"/>
</dbReference>
<gene>
    <name evidence="5" type="ORF">LOD99_3364</name>
</gene>
<dbReference type="EMBL" id="JAKMXF010000255">
    <property type="protein sequence ID" value="KAI6653862.1"/>
    <property type="molecule type" value="Genomic_DNA"/>
</dbReference>
<evidence type="ECO:0000256" key="1">
    <source>
        <dbReference type="ARBA" id="ARBA00022771"/>
    </source>
</evidence>
<feature type="domain" description="RING-type" evidence="4">
    <location>
        <begin position="301"/>
        <end position="340"/>
    </location>
</feature>
<evidence type="ECO:0000256" key="3">
    <source>
        <dbReference type="PROSITE-ProRule" id="PRU00175"/>
    </source>
</evidence>
<dbReference type="SMART" id="SM00184">
    <property type="entry name" value="RING"/>
    <property type="match status" value="1"/>
</dbReference>
<proteinExistence type="predicted"/>
<dbReference type="AlphaFoldDB" id="A0AAV7JYA9"/>
<dbReference type="InterPro" id="IPR013083">
    <property type="entry name" value="Znf_RING/FYVE/PHD"/>
</dbReference>
<dbReference type="InterPro" id="IPR045194">
    <property type="entry name" value="MGRN1/RNF157-like"/>
</dbReference>
<evidence type="ECO:0000313" key="6">
    <source>
        <dbReference type="Proteomes" id="UP001165289"/>
    </source>
</evidence>
<protein>
    <submittedName>
        <fullName evidence="5">E3 ubiquitin-protein ligase MGRN1-like</fullName>
    </submittedName>
</protein>
<dbReference type="GO" id="GO:0016567">
    <property type="term" value="P:protein ubiquitination"/>
    <property type="evidence" value="ECO:0007669"/>
    <property type="project" value="TreeGrafter"/>
</dbReference>
<dbReference type="SUPFAM" id="SSF57850">
    <property type="entry name" value="RING/U-box"/>
    <property type="match status" value="1"/>
</dbReference>
<accession>A0AAV7JYA9</accession>
<dbReference type="Gene3D" id="3.30.40.10">
    <property type="entry name" value="Zinc/RING finger domain, C3HC4 (zinc finger)"/>
    <property type="match status" value="1"/>
</dbReference>
<dbReference type="PANTHER" id="PTHR22996:SF0">
    <property type="entry name" value="RE60872P-RELATED"/>
    <property type="match status" value="1"/>
</dbReference>
<keyword evidence="6" id="KW-1185">Reference proteome</keyword>
<evidence type="ECO:0000259" key="4">
    <source>
        <dbReference type="PROSITE" id="PS50089"/>
    </source>
</evidence>
<dbReference type="GO" id="GO:0005737">
    <property type="term" value="C:cytoplasm"/>
    <property type="evidence" value="ECO:0007669"/>
    <property type="project" value="TreeGrafter"/>
</dbReference>
<dbReference type="PROSITE" id="PS50089">
    <property type="entry name" value="ZF_RING_2"/>
    <property type="match status" value="1"/>
</dbReference>
<dbReference type="GO" id="GO:0061630">
    <property type="term" value="F:ubiquitin protein ligase activity"/>
    <property type="evidence" value="ECO:0007669"/>
    <property type="project" value="UniProtKB-EC"/>
</dbReference>
<keyword evidence="2" id="KW-0862">Zinc</keyword>
<reference evidence="5 6" key="1">
    <citation type="journal article" date="2023" name="BMC Biol.">
        <title>The compact genome of the sponge Oopsacas minuta (Hexactinellida) is lacking key metazoan core genes.</title>
        <authorList>
            <person name="Santini S."/>
            <person name="Schenkelaars Q."/>
            <person name="Jourda C."/>
            <person name="Duchesne M."/>
            <person name="Belahbib H."/>
            <person name="Rocher C."/>
            <person name="Selva M."/>
            <person name="Riesgo A."/>
            <person name="Vervoort M."/>
            <person name="Leys S.P."/>
            <person name="Kodjabachian L."/>
            <person name="Le Bivic A."/>
            <person name="Borchiellini C."/>
            <person name="Claverie J.M."/>
            <person name="Renard E."/>
        </authorList>
    </citation>
    <scope>NUCLEOTIDE SEQUENCE [LARGE SCALE GENOMIC DNA]</scope>
    <source>
        <strain evidence="5">SPO-2</strain>
    </source>
</reference>
<dbReference type="Proteomes" id="UP001165289">
    <property type="component" value="Unassembled WGS sequence"/>
</dbReference>
<organism evidence="5 6">
    <name type="scientific">Oopsacas minuta</name>
    <dbReference type="NCBI Taxonomy" id="111878"/>
    <lineage>
        <taxon>Eukaryota</taxon>
        <taxon>Metazoa</taxon>
        <taxon>Porifera</taxon>
        <taxon>Hexactinellida</taxon>
        <taxon>Hexasterophora</taxon>
        <taxon>Lyssacinosida</taxon>
        <taxon>Leucopsacidae</taxon>
        <taxon>Oopsacas</taxon>
    </lineage>
</organism>
<dbReference type="Pfam" id="PF13920">
    <property type="entry name" value="zf-C3HC4_3"/>
    <property type="match status" value="1"/>
</dbReference>
<dbReference type="PANTHER" id="PTHR22996">
    <property type="entry name" value="MAHOGUNIN"/>
    <property type="match status" value="1"/>
</dbReference>
<dbReference type="InterPro" id="IPR001841">
    <property type="entry name" value="Znf_RING"/>
</dbReference>
<name>A0AAV7JYA9_9METZ</name>